<gene>
    <name evidence="1" type="ORF">MG293_004509</name>
</gene>
<name>A0AAD4YDR9_OVIAM</name>
<organism evidence="1 2">
    <name type="scientific">Ovis ammon polii</name>
    <dbReference type="NCBI Taxonomy" id="230172"/>
    <lineage>
        <taxon>Eukaryota</taxon>
        <taxon>Metazoa</taxon>
        <taxon>Chordata</taxon>
        <taxon>Craniata</taxon>
        <taxon>Vertebrata</taxon>
        <taxon>Euteleostomi</taxon>
        <taxon>Mammalia</taxon>
        <taxon>Eutheria</taxon>
        <taxon>Laurasiatheria</taxon>
        <taxon>Artiodactyla</taxon>
        <taxon>Ruminantia</taxon>
        <taxon>Pecora</taxon>
        <taxon>Bovidae</taxon>
        <taxon>Caprinae</taxon>
        <taxon>Ovis</taxon>
    </lineage>
</organism>
<comment type="caution">
    <text evidence="1">The sequence shown here is derived from an EMBL/GenBank/DDBJ whole genome shotgun (WGS) entry which is preliminary data.</text>
</comment>
<accession>A0AAD4YDR9</accession>
<sequence length="200" mass="22789">MEDNWRKPAFQILHIVCLDAITDFIREEAWLAWDLRLQQRCSRMCQSATVSRSMSALIIGLENSEEASVEHENLVLLDVVKCASPAPLNAFMLDFSVFHSMPCIGFIHSTVNWQLTESHVRRKAKRFHDCSLGAYCMVEREVNIYYMTRQGLATPGSLRYNRSKEKATLKSPRVVQGRGLREVLRGKSVTNQTSGPKSKI</sequence>
<reference evidence="1" key="1">
    <citation type="submission" date="2022-03" db="EMBL/GenBank/DDBJ databases">
        <title>Genomic analyses of argali, domestic sheep and their hybrids provide insights into chromosomal evolution, heterosis and genetic basis of agronomic traits.</title>
        <authorList>
            <person name="Li M."/>
        </authorList>
    </citation>
    <scope>NUCLEOTIDE SEQUENCE</scope>
    <source>
        <strain evidence="1">CAU-MHL-2022a</strain>
        <tissue evidence="1">Skin</tissue>
    </source>
</reference>
<dbReference type="Proteomes" id="UP001214576">
    <property type="component" value="Unassembled WGS sequence"/>
</dbReference>
<dbReference type="EMBL" id="JAKZEL010000004">
    <property type="protein sequence ID" value="KAI4544243.1"/>
    <property type="molecule type" value="Genomic_DNA"/>
</dbReference>
<evidence type="ECO:0000313" key="2">
    <source>
        <dbReference type="Proteomes" id="UP001214576"/>
    </source>
</evidence>
<proteinExistence type="predicted"/>
<evidence type="ECO:0000313" key="1">
    <source>
        <dbReference type="EMBL" id="KAI4544243.1"/>
    </source>
</evidence>
<dbReference type="AlphaFoldDB" id="A0AAD4YDR9"/>
<keyword evidence="2" id="KW-1185">Reference proteome</keyword>
<protein>
    <submittedName>
        <fullName evidence="1">Uncharacterized protein</fullName>
    </submittedName>
</protein>